<dbReference type="Pfam" id="PF13696">
    <property type="entry name" value="zf-CCHC_2"/>
    <property type="match status" value="1"/>
</dbReference>
<dbReference type="InterPro" id="IPR033489">
    <property type="entry name" value="RBBP6"/>
</dbReference>
<dbReference type="GO" id="GO:0006511">
    <property type="term" value="P:ubiquitin-dependent protein catabolic process"/>
    <property type="evidence" value="ECO:0007669"/>
    <property type="project" value="TreeGrafter"/>
</dbReference>
<dbReference type="EMBL" id="LGSR01000008">
    <property type="protein sequence ID" value="KOS21395.1"/>
    <property type="molecule type" value="Genomic_DNA"/>
</dbReference>
<dbReference type="GO" id="GO:0008270">
    <property type="term" value="F:zinc ion binding"/>
    <property type="evidence" value="ECO:0007669"/>
    <property type="project" value="UniProtKB-KW"/>
</dbReference>
<dbReference type="InterPro" id="IPR014891">
    <property type="entry name" value="DWNN_domain"/>
</dbReference>
<comment type="caution">
    <text evidence="10">The sequence shown here is derived from an EMBL/GenBank/DDBJ whole genome shotgun (WGS) entry which is preliminary data.</text>
</comment>
<evidence type="ECO:0000313" key="10">
    <source>
        <dbReference type="EMBL" id="KOS21395.1"/>
    </source>
</evidence>
<name>A0A0N0RTW1_ESCWE</name>
<dbReference type="SMART" id="SM01180">
    <property type="entry name" value="DWNN"/>
    <property type="match status" value="1"/>
</dbReference>
<feature type="region of interest" description="Disordered" evidence="7">
    <location>
        <begin position="620"/>
        <end position="664"/>
    </location>
</feature>
<organism evidence="10 11">
    <name type="scientific">Escovopsis weberi</name>
    <dbReference type="NCBI Taxonomy" id="150374"/>
    <lineage>
        <taxon>Eukaryota</taxon>
        <taxon>Fungi</taxon>
        <taxon>Dikarya</taxon>
        <taxon>Ascomycota</taxon>
        <taxon>Pezizomycotina</taxon>
        <taxon>Sordariomycetes</taxon>
        <taxon>Hypocreomycetidae</taxon>
        <taxon>Hypocreales</taxon>
        <taxon>Hypocreaceae</taxon>
        <taxon>Escovopsis</taxon>
    </lineage>
</organism>
<keyword evidence="4" id="KW-0862">Zinc</keyword>
<reference evidence="10 11" key="1">
    <citation type="submission" date="2015-07" db="EMBL/GenBank/DDBJ databases">
        <title>The genome of the fungus Escovopsis weberi, a specialized disease agent of ant agriculture.</title>
        <authorList>
            <person name="de Man T.J."/>
            <person name="Stajich J.E."/>
            <person name="Kubicek C.P."/>
            <person name="Chenthamara K."/>
            <person name="Atanasova L."/>
            <person name="Druzhinina I.S."/>
            <person name="Birnbaum S."/>
            <person name="Barribeau S.M."/>
            <person name="Teiling C."/>
            <person name="Suen G."/>
            <person name="Currie C."/>
            <person name="Gerardo N.M."/>
        </authorList>
    </citation>
    <scope>NUCLEOTIDE SEQUENCE [LARGE SCALE GENOMIC DNA]</scope>
</reference>
<proteinExistence type="predicted"/>
<feature type="compositionally biased region" description="Low complexity" evidence="7">
    <location>
        <begin position="408"/>
        <end position="422"/>
    </location>
</feature>
<dbReference type="PROSITE" id="PS50158">
    <property type="entry name" value="ZF_CCHC"/>
    <property type="match status" value="1"/>
</dbReference>
<dbReference type="InterPro" id="IPR036875">
    <property type="entry name" value="Znf_CCHC_sf"/>
</dbReference>
<evidence type="ECO:0000256" key="7">
    <source>
        <dbReference type="SAM" id="MobiDB-lite"/>
    </source>
</evidence>
<evidence type="ECO:0000256" key="4">
    <source>
        <dbReference type="ARBA" id="ARBA00022833"/>
    </source>
</evidence>
<feature type="compositionally biased region" description="Basic residues" evidence="7">
    <location>
        <begin position="644"/>
        <end position="656"/>
    </location>
</feature>
<feature type="domain" description="CCHC-type" evidence="8">
    <location>
        <begin position="180"/>
        <end position="194"/>
    </location>
</feature>
<feature type="compositionally biased region" description="Basic and acidic residues" evidence="7">
    <location>
        <begin position="387"/>
        <end position="402"/>
    </location>
</feature>
<evidence type="ECO:0000256" key="5">
    <source>
        <dbReference type="ARBA" id="ARBA00023242"/>
    </source>
</evidence>
<evidence type="ECO:0000313" key="11">
    <source>
        <dbReference type="Proteomes" id="UP000053831"/>
    </source>
</evidence>
<dbReference type="Pfam" id="PF08783">
    <property type="entry name" value="DWNN"/>
    <property type="match status" value="1"/>
</dbReference>
<keyword evidence="3 6" id="KW-0863">Zinc-finger</keyword>
<feature type="compositionally biased region" description="Polar residues" evidence="7">
    <location>
        <begin position="358"/>
        <end position="380"/>
    </location>
</feature>
<dbReference type="InterPro" id="IPR025829">
    <property type="entry name" value="Zn_knuckle_CX2CX3GHX4C"/>
</dbReference>
<protein>
    <submittedName>
        <fullName evidence="10">Putative RING finger protein</fullName>
    </submittedName>
</protein>
<gene>
    <name evidence="10" type="ORF">ESCO_004961</name>
</gene>
<dbReference type="InterPro" id="IPR013083">
    <property type="entry name" value="Znf_RING/FYVE/PHD"/>
</dbReference>
<feature type="region of interest" description="Disordered" evidence="7">
    <location>
        <begin position="453"/>
        <end position="485"/>
    </location>
</feature>
<feature type="domain" description="DWNN" evidence="9">
    <location>
        <begin position="5"/>
        <end position="78"/>
    </location>
</feature>
<evidence type="ECO:0000259" key="8">
    <source>
        <dbReference type="PROSITE" id="PS50158"/>
    </source>
</evidence>
<dbReference type="STRING" id="150374.A0A0N0RTW1"/>
<evidence type="ECO:0000259" key="9">
    <source>
        <dbReference type="PROSITE" id="PS51282"/>
    </source>
</evidence>
<keyword evidence="11" id="KW-1185">Reference proteome</keyword>
<keyword evidence="5" id="KW-0539">Nucleus</keyword>
<dbReference type="OrthoDB" id="106784at2759"/>
<keyword evidence="2" id="KW-0479">Metal-binding</keyword>
<comment type="subcellular location">
    <subcellularLocation>
        <location evidence="1">Nucleus</location>
    </subcellularLocation>
</comment>
<dbReference type="GO" id="GO:0061630">
    <property type="term" value="F:ubiquitin protein ligase activity"/>
    <property type="evidence" value="ECO:0007669"/>
    <property type="project" value="InterPro"/>
</dbReference>
<sequence>MSSSVFFKFKSQKEPTRVEFDGTGISVFELKREIINKSGLGDGTDFDLFIYTDDGSEEYDDDTTIVPRSTTVIARRQPAVKPGAGRAARYVSGKMPVAAKNAGRKEQAAKAAAAKASTSAISQMNDAMTEEDRMAAMFAAQSEQWTAQQEELSHQAPIFKPSAKRPANVPDHDPPNGYICYRCGNKGHWIQLCPTNDDPDFDNRPRVKRTTGIPRSFLQKVDKSVVLAQSDGDESKRPNGIMVNAEGDFVIAEPDKASWEQFQAKAKTSVAAKTAQTEDQELKERGLECFIDKKMFIEPMKTPCCQKTFCNDCIVNALIESDFICPACQTEGVLIDDLRPDEEMSKTMQDYLKEKQNAKSSPLASPKGQNEPSDPTTGKPNENDETIGEKKSDAPAAKEKSKSPTVQSAMAATASTASSSSSSSAAAAAAQKSPTTGSASVAAIPQPADSKALEVAKTGEASVVKKRPAEDFLENPKIPKGPRAMQNQQNQNMMHVSSGMGNMSMPNMMFDNGMGMMSNMMGMGMGMGNMNMPMSMGMGMPMGMPMGMGSGMGMPMNMGMSMMGMPGMGMQGGFGGSMNSGFGGDMQGGYGGGSNMNMNMNMNGNWGMNAQMGGMNGGGMGGFQNGNFQQDNTGEEDAYFRKPVNPHRHQNKQRRVRPSDYREL</sequence>
<evidence type="ECO:0000256" key="2">
    <source>
        <dbReference type="ARBA" id="ARBA00022723"/>
    </source>
</evidence>
<dbReference type="GO" id="GO:0005634">
    <property type="term" value="C:nucleus"/>
    <property type="evidence" value="ECO:0007669"/>
    <property type="project" value="UniProtKB-SubCell"/>
</dbReference>
<dbReference type="CDD" id="cd16620">
    <property type="entry name" value="vRING-HC-C4C4_RBBP6"/>
    <property type="match status" value="1"/>
</dbReference>
<dbReference type="PANTHER" id="PTHR15439">
    <property type="entry name" value="RETINOBLASTOMA-BINDING PROTEIN 6"/>
    <property type="match status" value="1"/>
</dbReference>
<dbReference type="PROSITE" id="PS51282">
    <property type="entry name" value="DWNN"/>
    <property type="match status" value="1"/>
</dbReference>
<dbReference type="PANTHER" id="PTHR15439:SF0">
    <property type="entry name" value="CELL DIVISION CYCLE AND APOPTOSIS REGULATOR PROTEIN 1-RELATED"/>
    <property type="match status" value="1"/>
</dbReference>
<dbReference type="Gene3D" id="3.10.20.90">
    <property type="entry name" value="Phosphatidylinositol 3-kinase Catalytic Subunit, Chain A, domain 1"/>
    <property type="match status" value="1"/>
</dbReference>
<feature type="region of interest" description="Disordered" evidence="7">
    <location>
        <begin position="355"/>
        <end position="422"/>
    </location>
</feature>
<evidence type="ECO:0000256" key="1">
    <source>
        <dbReference type="ARBA" id="ARBA00004123"/>
    </source>
</evidence>
<dbReference type="Gene3D" id="3.30.40.10">
    <property type="entry name" value="Zinc/RING finger domain, C3HC4 (zinc finger)"/>
    <property type="match status" value="1"/>
</dbReference>
<dbReference type="AlphaFoldDB" id="A0A0N0RTW1"/>
<evidence type="ECO:0000256" key="6">
    <source>
        <dbReference type="PROSITE-ProRule" id="PRU00047"/>
    </source>
</evidence>
<dbReference type="Gene3D" id="4.10.60.10">
    <property type="entry name" value="Zinc finger, CCHC-type"/>
    <property type="match status" value="1"/>
</dbReference>
<dbReference type="SUPFAM" id="SSF57850">
    <property type="entry name" value="RING/U-box"/>
    <property type="match status" value="1"/>
</dbReference>
<evidence type="ECO:0000256" key="3">
    <source>
        <dbReference type="ARBA" id="ARBA00022771"/>
    </source>
</evidence>
<dbReference type="GO" id="GO:0003676">
    <property type="term" value="F:nucleic acid binding"/>
    <property type="evidence" value="ECO:0007669"/>
    <property type="project" value="InterPro"/>
</dbReference>
<dbReference type="SUPFAM" id="SSF57756">
    <property type="entry name" value="Retrovirus zinc finger-like domains"/>
    <property type="match status" value="1"/>
</dbReference>
<dbReference type="Proteomes" id="UP000053831">
    <property type="component" value="Unassembled WGS sequence"/>
</dbReference>
<dbReference type="GO" id="GO:0016567">
    <property type="term" value="P:protein ubiquitination"/>
    <property type="evidence" value="ECO:0007669"/>
    <property type="project" value="InterPro"/>
</dbReference>
<dbReference type="InterPro" id="IPR001878">
    <property type="entry name" value="Znf_CCHC"/>
</dbReference>
<dbReference type="GO" id="GO:0006397">
    <property type="term" value="P:mRNA processing"/>
    <property type="evidence" value="ECO:0007669"/>
    <property type="project" value="InterPro"/>
</dbReference>
<accession>A0A0N0RTW1</accession>